<dbReference type="EMBL" id="JBHTMP010000078">
    <property type="protein sequence ID" value="MFD1325421.1"/>
    <property type="molecule type" value="Genomic_DNA"/>
</dbReference>
<dbReference type="Proteomes" id="UP001597260">
    <property type="component" value="Unassembled WGS sequence"/>
</dbReference>
<dbReference type="NCBIfam" id="TIGR01869">
    <property type="entry name" value="casC_Cse4"/>
    <property type="match status" value="1"/>
</dbReference>
<accession>A0ABW3YPW6</accession>
<evidence type="ECO:0000313" key="1">
    <source>
        <dbReference type="EMBL" id="MFD1325421.1"/>
    </source>
</evidence>
<organism evidence="1 2">
    <name type="scientific">Micromonospora sonneratiae</name>
    <dbReference type="NCBI Taxonomy" id="1184706"/>
    <lineage>
        <taxon>Bacteria</taxon>
        <taxon>Bacillati</taxon>
        <taxon>Actinomycetota</taxon>
        <taxon>Actinomycetes</taxon>
        <taxon>Micromonosporales</taxon>
        <taxon>Micromonosporaceae</taxon>
        <taxon>Micromonospora</taxon>
    </lineage>
</organism>
<gene>
    <name evidence="1" type="primary">cas7e</name>
    <name evidence="1" type="ORF">ACFQ4H_30490</name>
</gene>
<dbReference type="InterPro" id="IPR010148">
    <property type="entry name" value="CRISPR-assoc_prot_CT1975"/>
</dbReference>
<dbReference type="Pfam" id="PF09344">
    <property type="entry name" value="Cas_CT1975"/>
    <property type="match status" value="1"/>
</dbReference>
<reference evidence="2" key="1">
    <citation type="journal article" date="2019" name="Int. J. Syst. Evol. Microbiol.">
        <title>The Global Catalogue of Microorganisms (GCM) 10K type strain sequencing project: providing services to taxonomists for standard genome sequencing and annotation.</title>
        <authorList>
            <consortium name="The Broad Institute Genomics Platform"/>
            <consortium name="The Broad Institute Genome Sequencing Center for Infectious Disease"/>
            <person name="Wu L."/>
            <person name="Ma J."/>
        </authorList>
    </citation>
    <scope>NUCLEOTIDE SEQUENCE [LARGE SCALE GENOMIC DNA]</scope>
    <source>
        <strain evidence="2">JCM 31037</strain>
    </source>
</reference>
<protein>
    <submittedName>
        <fullName evidence="1">Type I-E CRISPR-associated protein Cas7/Cse4/CasC</fullName>
    </submittedName>
</protein>
<evidence type="ECO:0000313" key="2">
    <source>
        <dbReference type="Proteomes" id="UP001597260"/>
    </source>
</evidence>
<proteinExistence type="predicted"/>
<keyword evidence="2" id="KW-1185">Reference proteome</keyword>
<dbReference type="RefSeq" id="WP_377577739.1">
    <property type="nucleotide sequence ID" value="NZ_JBHTMP010000078.1"/>
</dbReference>
<comment type="caution">
    <text evidence="1">The sequence shown here is derived from an EMBL/GenBank/DDBJ whole genome shotgun (WGS) entry which is preliminary data.</text>
</comment>
<sequence length="376" mass="40347">MATARYIDIHLLHTVPYANLNRDDLGSPKTVRFGGVERTRVSSQCWKRAVRLALEESSGDAAKRTRRVPLEVADRLRARGWADELATFAGQQIAASITSKGLGLEKNGGTSVLLYLPARAFDELTTLCVDHQEALAAAHASGGKKKAEKTETLPRDRVAEIIAGRNSVINLFGRMLADVPTSHVDGAVQVAHAFTVHGTSPEVDFFTAVDDLNKEAEETGSGHMNSGEFSAGTFYRYASINLADLAKNLDGDADLAAQLAADFISAFITTMPEAKKNSTAPFTVPDLAYVAARADRPVSLASAFEAPVNAYMEGGYGSRAQQTLNDYVGRIHKLLGTDGLIRHAHATTGDKLDGLGEQVESFPQLVRLAIGQAEPQ</sequence>
<name>A0ABW3YPW6_9ACTN</name>